<dbReference type="EMBL" id="JASWJB010000006">
    <property type="protein sequence ID" value="KAK2616386.1"/>
    <property type="molecule type" value="Genomic_DNA"/>
</dbReference>
<evidence type="ECO:0000313" key="5">
    <source>
        <dbReference type="Proteomes" id="UP001251528"/>
    </source>
</evidence>
<evidence type="ECO:0000256" key="1">
    <source>
        <dbReference type="ARBA" id="ARBA00022605"/>
    </source>
</evidence>
<dbReference type="GO" id="GO:0006529">
    <property type="term" value="P:asparagine biosynthetic process"/>
    <property type="evidence" value="ECO:0007669"/>
    <property type="project" value="UniProtKB-KW"/>
</dbReference>
<dbReference type="PANTHER" id="PTHR45937:SF1">
    <property type="entry name" value="ASPARAGINE SYNTHETASE DOMAIN-CONTAINING PROTEIN 1"/>
    <property type="match status" value="1"/>
</dbReference>
<dbReference type="InterPro" id="IPR051857">
    <property type="entry name" value="Asn_synthetase_domain"/>
</dbReference>
<accession>A0AAJ0G2K6</accession>
<organism evidence="4 5">
    <name type="scientific">Conoideocrella luteorostrata</name>
    <dbReference type="NCBI Taxonomy" id="1105319"/>
    <lineage>
        <taxon>Eukaryota</taxon>
        <taxon>Fungi</taxon>
        <taxon>Dikarya</taxon>
        <taxon>Ascomycota</taxon>
        <taxon>Pezizomycotina</taxon>
        <taxon>Sordariomycetes</taxon>
        <taxon>Hypocreomycetidae</taxon>
        <taxon>Hypocreales</taxon>
        <taxon>Clavicipitaceae</taxon>
        <taxon>Conoideocrella</taxon>
    </lineage>
</organism>
<sequence length="251" mass="27639">MDTKQFDDLENSLRVNWDDEFALFGDSGKLTRYNISGIGGFNVSRPPKAACLTASAPSVRSLRQQLTEPLRLRIRNIPKPPLEDDSRDNTRVAVLFSGDLDCSVLARLTHELLDDGYSIDLLNVAFENPRIGAQLKKEARGSPVNPYEAYPDRTTGWKSFESLQKSCPGRRVRFVAVRELSLQHQEVANGFGTGKCAIHGDIGASQGSGVSNLPPRHSDGPLDSRAAGGYALRLERLRPNTPHRPEFLCPG</sequence>
<proteinExistence type="predicted"/>
<evidence type="ECO:0000256" key="3">
    <source>
        <dbReference type="ARBA" id="ARBA00022962"/>
    </source>
</evidence>
<protein>
    <recommendedName>
        <fullName evidence="6">Asparagine synthetase domain-containing protein</fullName>
    </recommendedName>
</protein>
<dbReference type="Proteomes" id="UP001251528">
    <property type="component" value="Unassembled WGS sequence"/>
</dbReference>
<evidence type="ECO:0000256" key="2">
    <source>
        <dbReference type="ARBA" id="ARBA00022888"/>
    </source>
</evidence>
<keyword evidence="3" id="KW-0315">Glutamine amidotransferase</keyword>
<dbReference type="AlphaFoldDB" id="A0AAJ0G2K6"/>
<keyword evidence="2" id="KW-0061">Asparagine biosynthesis</keyword>
<evidence type="ECO:0008006" key="6">
    <source>
        <dbReference type="Google" id="ProtNLM"/>
    </source>
</evidence>
<reference evidence="4" key="1">
    <citation type="submission" date="2023-06" db="EMBL/GenBank/DDBJ databases">
        <title>Conoideocrella luteorostrata (Hypocreales: Clavicipitaceae), a potential biocontrol fungus for elongate hemlock scale in United States Christmas tree production areas.</title>
        <authorList>
            <person name="Barrett H."/>
            <person name="Lovett B."/>
            <person name="Macias A.M."/>
            <person name="Stajich J.E."/>
            <person name="Kasson M.T."/>
        </authorList>
    </citation>
    <scope>NUCLEOTIDE SEQUENCE</scope>
    <source>
        <strain evidence="4">ARSEF 14590</strain>
    </source>
</reference>
<keyword evidence="1" id="KW-0028">Amino-acid biosynthesis</keyword>
<dbReference type="Gene3D" id="3.40.50.620">
    <property type="entry name" value="HUPs"/>
    <property type="match status" value="1"/>
</dbReference>
<dbReference type="PANTHER" id="PTHR45937">
    <property type="entry name" value="ASPARAGINE SYNTHETASE DOMAIN-CONTAINING PROTEIN 1"/>
    <property type="match status" value="1"/>
</dbReference>
<name>A0AAJ0G2K6_9HYPO</name>
<comment type="caution">
    <text evidence="4">The sequence shown here is derived from an EMBL/GenBank/DDBJ whole genome shotgun (WGS) entry which is preliminary data.</text>
</comment>
<evidence type="ECO:0000313" key="4">
    <source>
        <dbReference type="EMBL" id="KAK2616386.1"/>
    </source>
</evidence>
<keyword evidence="5" id="KW-1185">Reference proteome</keyword>
<gene>
    <name evidence="4" type="ORF">QQS21_000627</name>
</gene>
<dbReference type="InterPro" id="IPR014729">
    <property type="entry name" value="Rossmann-like_a/b/a_fold"/>
</dbReference>